<dbReference type="eggNOG" id="ENOG5033GHQ">
    <property type="taxonomic scope" value="Bacteria"/>
</dbReference>
<dbReference type="RefSeq" id="WP_034546456.1">
    <property type="nucleotide sequence ID" value="NZ_FSRN01000001.1"/>
</dbReference>
<gene>
    <name evidence="2" type="ORF">SAMN05878443_0069</name>
</gene>
<organism evidence="2 3">
    <name type="scientific">Carnobacterium alterfunditum</name>
    <dbReference type="NCBI Taxonomy" id="28230"/>
    <lineage>
        <taxon>Bacteria</taxon>
        <taxon>Bacillati</taxon>
        <taxon>Bacillota</taxon>
        <taxon>Bacilli</taxon>
        <taxon>Lactobacillales</taxon>
        <taxon>Carnobacteriaceae</taxon>
        <taxon>Carnobacterium</taxon>
    </lineage>
</organism>
<feature type="transmembrane region" description="Helical" evidence="1">
    <location>
        <begin position="69"/>
        <end position="87"/>
    </location>
</feature>
<evidence type="ECO:0000313" key="2">
    <source>
        <dbReference type="EMBL" id="SIN83930.1"/>
    </source>
</evidence>
<name>A0A1N6ELR3_9LACT</name>
<keyword evidence="1" id="KW-0472">Membrane</keyword>
<dbReference type="EMBL" id="FSRN01000001">
    <property type="protein sequence ID" value="SIN83930.1"/>
    <property type="molecule type" value="Genomic_DNA"/>
</dbReference>
<dbReference type="OrthoDB" id="2167896at2"/>
<proteinExistence type="predicted"/>
<dbReference type="Proteomes" id="UP000184758">
    <property type="component" value="Unassembled WGS sequence"/>
</dbReference>
<dbReference type="AlphaFoldDB" id="A0A1N6ELR3"/>
<feature type="transmembrane region" description="Helical" evidence="1">
    <location>
        <begin position="12"/>
        <end position="35"/>
    </location>
</feature>
<reference evidence="3" key="1">
    <citation type="submission" date="2016-11" db="EMBL/GenBank/DDBJ databases">
        <authorList>
            <person name="Varghese N."/>
            <person name="Submissions S."/>
        </authorList>
    </citation>
    <scope>NUCLEOTIDE SEQUENCE [LARGE SCALE GENOMIC DNA]</scope>
    <source>
        <strain evidence="3">313</strain>
    </source>
</reference>
<keyword evidence="1" id="KW-1133">Transmembrane helix</keyword>
<evidence type="ECO:0000313" key="3">
    <source>
        <dbReference type="Proteomes" id="UP000184758"/>
    </source>
</evidence>
<evidence type="ECO:0000256" key="1">
    <source>
        <dbReference type="SAM" id="Phobius"/>
    </source>
</evidence>
<feature type="transmembrane region" description="Helical" evidence="1">
    <location>
        <begin position="41"/>
        <end position="62"/>
    </location>
</feature>
<accession>A0A1N6ELR3</accession>
<keyword evidence="3" id="KW-1185">Reference proteome</keyword>
<protein>
    <submittedName>
        <fullName evidence="2">Uncharacterized protein</fullName>
    </submittedName>
</protein>
<sequence>MKLKFWSKTTTGKWASILTLLFAGLMFIKITSLGISVRLPFPSPFIATFGVIGFIIGLIAIIKDKDRSIMVILTIPIGLLIIFWIMAELAYPH</sequence>
<keyword evidence="1" id="KW-0812">Transmembrane</keyword>